<gene>
    <name evidence="1" type="ORF">BT67DRAFT_444309</name>
</gene>
<dbReference type="Proteomes" id="UP001304895">
    <property type="component" value="Unassembled WGS sequence"/>
</dbReference>
<sequence>MYNSGLRDGKVRGCLPSLGCFGLLVGSIRLDRLLVGVCLILSLCFPHNAPFSSHALPVSKEKLSTLIKRNLTAAGGYFAHT</sequence>
<evidence type="ECO:0000313" key="1">
    <source>
        <dbReference type="EMBL" id="KAK4131892.1"/>
    </source>
</evidence>
<reference evidence="1" key="2">
    <citation type="submission" date="2023-05" db="EMBL/GenBank/DDBJ databases">
        <authorList>
            <consortium name="Lawrence Berkeley National Laboratory"/>
            <person name="Steindorff A."/>
            <person name="Hensen N."/>
            <person name="Bonometti L."/>
            <person name="Westerberg I."/>
            <person name="Brannstrom I.O."/>
            <person name="Guillou S."/>
            <person name="Cros-Aarteil S."/>
            <person name="Calhoun S."/>
            <person name="Haridas S."/>
            <person name="Kuo A."/>
            <person name="Mondo S."/>
            <person name="Pangilinan J."/>
            <person name="Riley R."/>
            <person name="Labutti K."/>
            <person name="Andreopoulos B."/>
            <person name="Lipzen A."/>
            <person name="Chen C."/>
            <person name="Yanf M."/>
            <person name="Daum C."/>
            <person name="Ng V."/>
            <person name="Clum A."/>
            <person name="Ohm R."/>
            <person name="Martin F."/>
            <person name="Silar P."/>
            <person name="Natvig D."/>
            <person name="Lalanne C."/>
            <person name="Gautier V."/>
            <person name="Ament-Velasquez S.L."/>
            <person name="Kruys A."/>
            <person name="Hutchinson M.I."/>
            <person name="Powell A.J."/>
            <person name="Barry K."/>
            <person name="Miller A.N."/>
            <person name="Grigoriev I.V."/>
            <person name="Debuchy R."/>
            <person name="Gladieux P."/>
            <person name="Thoren M.H."/>
            <person name="Johannesson H."/>
        </authorList>
    </citation>
    <scope>NUCLEOTIDE SEQUENCE</scope>
    <source>
        <strain evidence="1">CBS 123565</strain>
    </source>
</reference>
<organism evidence="1 2">
    <name type="scientific">Trichocladium antarcticum</name>
    <dbReference type="NCBI Taxonomy" id="1450529"/>
    <lineage>
        <taxon>Eukaryota</taxon>
        <taxon>Fungi</taxon>
        <taxon>Dikarya</taxon>
        <taxon>Ascomycota</taxon>
        <taxon>Pezizomycotina</taxon>
        <taxon>Sordariomycetes</taxon>
        <taxon>Sordariomycetidae</taxon>
        <taxon>Sordariales</taxon>
        <taxon>Chaetomiaceae</taxon>
        <taxon>Trichocladium</taxon>
    </lineage>
</organism>
<reference evidence="1" key="1">
    <citation type="journal article" date="2023" name="Mol. Phylogenet. Evol.">
        <title>Genome-scale phylogeny and comparative genomics of the fungal order Sordariales.</title>
        <authorList>
            <person name="Hensen N."/>
            <person name="Bonometti L."/>
            <person name="Westerberg I."/>
            <person name="Brannstrom I.O."/>
            <person name="Guillou S."/>
            <person name="Cros-Aarteil S."/>
            <person name="Calhoun S."/>
            <person name="Haridas S."/>
            <person name="Kuo A."/>
            <person name="Mondo S."/>
            <person name="Pangilinan J."/>
            <person name="Riley R."/>
            <person name="LaButti K."/>
            <person name="Andreopoulos B."/>
            <person name="Lipzen A."/>
            <person name="Chen C."/>
            <person name="Yan M."/>
            <person name="Daum C."/>
            <person name="Ng V."/>
            <person name="Clum A."/>
            <person name="Steindorff A."/>
            <person name="Ohm R.A."/>
            <person name="Martin F."/>
            <person name="Silar P."/>
            <person name="Natvig D.O."/>
            <person name="Lalanne C."/>
            <person name="Gautier V."/>
            <person name="Ament-Velasquez S.L."/>
            <person name="Kruys A."/>
            <person name="Hutchinson M.I."/>
            <person name="Powell A.J."/>
            <person name="Barry K."/>
            <person name="Miller A.N."/>
            <person name="Grigoriev I.V."/>
            <person name="Debuchy R."/>
            <person name="Gladieux P."/>
            <person name="Hiltunen Thoren M."/>
            <person name="Johannesson H."/>
        </authorList>
    </citation>
    <scope>NUCLEOTIDE SEQUENCE</scope>
    <source>
        <strain evidence="1">CBS 123565</strain>
    </source>
</reference>
<keyword evidence="2" id="KW-1185">Reference proteome</keyword>
<accession>A0AAN6UF80</accession>
<evidence type="ECO:0000313" key="2">
    <source>
        <dbReference type="Proteomes" id="UP001304895"/>
    </source>
</evidence>
<dbReference type="EMBL" id="MU853421">
    <property type="protein sequence ID" value="KAK4131892.1"/>
    <property type="molecule type" value="Genomic_DNA"/>
</dbReference>
<proteinExistence type="predicted"/>
<dbReference type="AlphaFoldDB" id="A0AAN6UF80"/>
<comment type="caution">
    <text evidence="1">The sequence shown here is derived from an EMBL/GenBank/DDBJ whole genome shotgun (WGS) entry which is preliminary data.</text>
</comment>
<protein>
    <submittedName>
        <fullName evidence="1">Uncharacterized protein</fullName>
    </submittedName>
</protein>
<name>A0AAN6UF80_9PEZI</name>